<comment type="caution">
    <text evidence="2">The sequence shown here is derived from an EMBL/GenBank/DDBJ whole genome shotgun (WGS) entry which is preliminary data.</text>
</comment>
<dbReference type="RefSeq" id="WP_125029607.1">
    <property type="nucleotide sequence ID" value="NZ_JAPXVP010000003.1"/>
</dbReference>
<dbReference type="AlphaFoldDB" id="A0A425Y5K7"/>
<dbReference type="NCBIfam" id="NF006958">
    <property type="entry name" value="PRK09435.1"/>
    <property type="match status" value="1"/>
</dbReference>
<dbReference type="PANTHER" id="PTHR23408">
    <property type="entry name" value="METHYLMALONYL-COA MUTASE"/>
    <property type="match status" value="1"/>
</dbReference>
<keyword evidence="3" id="KW-1185">Reference proteome</keyword>
<dbReference type="InterPro" id="IPR027417">
    <property type="entry name" value="P-loop_NTPase"/>
</dbReference>
<dbReference type="SUPFAM" id="SSF52540">
    <property type="entry name" value="P-loop containing nucleoside triphosphate hydrolases"/>
    <property type="match status" value="1"/>
</dbReference>
<evidence type="ECO:0000313" key="3">
    <source>
        <dbReference type="Proteomes" id="UP000285794"/>
    </source>
</evidence>
<dbReference type="InterPro" id="IPR005129">
    <property type="entry name" value="GTPase_ArgK"/>
</dbReference>
<evidence type="ECO:0000256" key="1">
    <source>
        <dbReference type="ARBA" id="ARBA00009625"/>
    </source>
</evidence>
<name>A0A425Y5K7_9BACT</name>
<dbReference type="PANTHER" id="PTHR23408:SF3">
    <property type="entry name" value="METHYLMALONIC ACIDURIA TYPE A PROTEIN, MITOCHONDRIAL"/>
    <property type="match status" value="1"/>
</dbReference>
<dbReference type="Gene3D" id="1.20.5.170">
    <property type="match status" value="1"/>
</dbReference>
<accession>A0A425Y5K7</accession>
<dbReference type="CDD" id="cd03114">
    <property type="entry name" value="MMAA-like"/>
    <property type="match status" value="1"/>
</dbReference>
<evidence type="ECO:0000313" key="2">
    <source>
        <dbReference type="EMBL" id="RRG23569.1"/>
    </source>
</evidence>
<dbReference type="OrthoDB" id="9778292at2"/>
<gene>
    <name evidence="2" type="ORF">DWB61_04020</name>
</gene>
<dbReference type="GO" id="GO:0005737">
    <property type="term" value="C:cytoplasm"/>
    <property type="evidence" value="ECO:0007669"/>
    <property type="project" value="TreeGrafter"/>
</dbReference>
<comment type="similarity">
    <text evidence="1">Belongs to the SIMIBI class G3E GTPase family. ArgK/MeaB subfamily.</text>
</comment>
<dbReference type="EMBL" id="QQWG01000003">
    <property type="protein sequence ID" value="RRG23569.1"/>
    <property type="molecule type" value="Genomic_DNA"/>
</dbReference>
<organism evidence="2 3">
    <name type="scientific">Ancylomarina euxinus</name>
    <dbReference type="NCBI Taxonomy" id="2283627"/>
    <lineage>
        <taxon>Bacteria</taxon>
        <taxon>Pseudomonadati</taxon>
        <taxon>Bacteroidota</taxon>
        <taxon>Bacteroidia</taxon>
        <taxon>Marinilabiliales</taxon>
        <taxon>Marinifilaceae</taxon>
        <taxon>Ancylomarina</taxon>
    </lineage>
</organism>
<dbReference type="Gene3D" id="3.40.50.300">
    <property type="entry name" value="P-loop containing nucleotide triphosphate hydrolases"/>
    <property type="match status" value="1"/>
</dbReference>
<protein>
    <submittedName>
        <fullName evidence="2">Methylmalonyl Co-A mutase-associated GTPase MeaB</fullName>
    </submittedName>
</protein>
<reference evidence="2 3" key="1">
    <citation type="submission" date="2018-07" db="EMBL/GenBank/DDBJ databases">
        <title>Draft genome sequence of Ancylomarina sp. M1P.</title>
        <authorList>
            <person name="Yadav S."/>
            <person name="Villanueva L."/>
            <person name="Damste J.S.S."/>
        </authorList>
    </citation>
    <scope>NUCLEOTIDE SEQUENCE [LARGE SCALE GENOMIC DNA]</scope>
    <source>
        <strain evidence="2 3">M1P</strain>
    </source>
</reference>
<dbReference type="NCBIfam" id="TIGR00750">
    <property type="entry name" value="lao"/>
    <property type="match status" value="1"/>
</dbReference>
<proteinExistence type="inferred from homology"/>
<dbReference type="Pfam" id="PF03308">
    <property type="entry name" value="MeaB"/>
    <property type="match status" value="1"/>
</dbReference>
<dbReference type="Gene3D" id="1.10.287.130">
    <property type="match status" value="1"/>
</dbReference>
<dbReference type="GO" id="GO:0003924">
    <property type="term" value="F:GTPase activity"/>
    <property type="evidence" value="ECO:0007669"/>
    <property type="project" value="InterPro"/>
</dbReference>
<dbReference type="Proteomes" id="UP000285794">
    <property type="component" value="Unassembled WGS sequence"/>
</dbReference>
<dbReference type="GO" id="GO:0005525">
    <property type="term" value="F:GTP binding"/>
    <property type="evidence" value="ECO:0007669"/>
    <property type="project" value="InterPro"/>
</dbReference>
<sequence>MVDKKNKDHIENDSSYKALKVNAGISQPPSINPNIAERLKNRKRKMYSVEDYIKGILDGNMSILSQAITLVESSKFEHQKIAQEIIERCLPYSGKSTRIGITGVPGAGKSTFIEAFGKHVTSMGHKLAVLAIDPSSERTKGSILGDKTRMEELAVDPLAYIRPSPSAGSLGGVARKTRESLILCEAAGFDTILIETVGVGQSETAVHSMVDFFLLIQIAGAGDELQGIKRGIMEMADAIAINKCDGSNITKAQLARVQFENALHLFPLSPSQWSPKVLSCSSIESTGIDVIWDTIMDYCKHTHENNYFETRRSEQAKYWMYETIHEQLRDNFYHNNEIKSMIPDFENKVLNDEMSSFIAAYKLLNTYYDEVKKGDD</sequence>